<keyword evidence="11" id="KW-0677">Repeat</keyword>
<keyword evidence="16" id="KW-0449">Lipoprotein</keyword>
<comment type="subcellular location">
    <subcellularLocation>
        <location evidence="2">Cell membrane</location>
        <topology evidence="2">Lipid-anchor</topology>
        <topology evidence="2">GPI-anchor</topology>
    </subcellularLocation>
    <subcellularLocation>
        <location evidence="1">Cytoplasm</location>
    </subcellularLocation>
</comment>
<evidence type="ECO:0000256" key="15">
    <source>
        <dbReference type="ARBA" id="ARBA00023180"/>
    </source>
</evidence>
<dbReference type="PANTHER" id="PTHR24027">
    <property type="entry name" value="CADHERIN-23"/>
    <property type="match status" value="1"/>
</dbReference>
<evidence type="ECO:0000256" key="20">
    <source>
        <dbReference type="SAM" id="SignalP"/>
    </source>
</evidence>
<dbReference type="PANTHER" id="PTHR24027:SF80">
    <property type="entry name" value="CADHERIN-13"/>
    <property type="match status" value="1"/>
</dbReference>
<dbReference type="PRINTS" id="PR00205">
    <property type="entry name" value="CADHERIN"/>
</dbReference>
<gene>
    <name evidence="23" type="primary">CDH13</name>
</gene>
<comment type="subunit">
    <text evidence="3">By contrast to classical cadherins, homodimerization in trans is not mediated by cadherin EC1 domain strand-swapping, but instead through a homophilic adhesive interface which joins two elongated EC1-EC2 domains through a region near their Ca2+-binding sites to form a tetrahedral, X-like shape.</text>
</comment>
<dbReference type="GO" id="GO:0005509">
    <property type="term" value="F:calcium ion binding"/>
    <property type="evidence" value="ECO:0007669"/>
    <property type="project" value="UniProtKB-UniRule"/>
</dbReference>
<keyword evidence="8" id="KW-0165">Cleavage on pair of basic residues</keyword>
<dbReference type="FunFam" id="2.60.40.60:FF:000022">
    <property type="entry name" value="Cadherin 2"/>
    <property type="match status" value="1"/>
</dbReference>
<dbReference type="GO" id="GO:0016477">
    <property type="term" value="P:cell migration"/>
    <property type="evidence" value="ECO:0007669"/>
    <property type="project" value="TreeGrafter"/>
</dbReference>
<dbReference type="SUPFAM" id="SSF49313">
    <property type="entry name" value="Cadherin-like"/>
    <property type="match status" value="6"/>
</dbReference>
<evidence type="ECO:0000256" key="9">
    <source>
        <dbReference type="ARBA" id="ARBA00022723"/>
    </source>
</evidence>
<dbReference type="Proteomes" id="UP001190640">
    <property type="component" value="Chromosome 16"/>
</dbReference>
<dbReference type="GO" id="GO:0098552">
    <property type="term" value="C:side of membrane"/>
    <property type="evidence" value="ECO:0007669"/>
    <property type="project" value="UniProtKB-KW"/>
</dbReference>
<evidence type="ECO:0000256" key="1">
    <source>
        <dbReference type="ARBA" id="ARBA00004496"/>
    </source>
</evidence>
<evidence type="ECO:0000256" key="13">
    <source>
        <dbReference type="ARBA" id="ARBA00022889"/>
    </source>
</evidence>
<dbReference type="Gene3D" id="2.60.40.60">
    <property type="entry name" value="Cadherins"/>
    <property type="match status" value="6"/>
</dbReference>
<dbReference type="GO" id="GO:0000902">
    <property type="term" value="P:cell morphogenesis"/>
    <property type="evidence" value="ECO:0007669"/>
    <property type="project" value="TreeGrafter"/>
</dbReference>
<dbReference type="GeneID" id="129344233"/>
<dbReference type="InterPro" id="IPR015919">
    <property type="entry name" value="Cadherin-like_sf"/>
</dbReference>
<proteinExistence type="predicted"/>
<evidence type="ECO:0000256" key="19">
    <source>
        <dbReference type="SAM" id="MobiDB-lite"/>
    </source>
</evidence>
<evidence type="ECO:0000256" key="17">
    <source>
        <dbReference type="ARBA" id="ARBA00025461"/>
    </source>
</evidence>
<dbReference type="InterPro" id="IPR039808">
    <property type="entry name" value="Cadherin"/>
</dbReference>
<dbReference type="GO" id="GO:0007156">
    <property type="term" value="P:homophilic cell adhesion via plasma membrane adhesion molecules"/>
    <property type="evidence" value="ECO:0007669"/>
    <property type="project" value="InterPro"/>
</dbReference>
<dbReference type="GO" id="GO:0008013">
    <property type="term" value="F:beta-catenin binding"/>
    <property type="evidence" value="ECO:0007669"/>
    <property type="project" value="TreeGrafter"/>
</dbReference>
<dbReference type="AlphaFoldDB" id="A0AA97KEF9"/>
<comment type="function">
    <text evidence="17">Cadherins are calcium-dependent cell adhesion proteins. They preferentially interact with themselves in a homophilic manner in connecting cells; cadherins may thus contribute to the sorting of heterogeneous cell types. May act as a negative regulator of neural cell growth.</text>
</comment>
<evidence type="ECO:0000256" key="16">
    <source>
        <dbReference type="ARBA" id="ARBA00023288"/>
    </source>
</evidence>
<evidence type="ECO:0000256" key="7">
    <source>
        <dbReference type="ARBA" id="ARBA00022622"/>
    </source>
</evidence>
<dbReference type="SMART" id="SM00112">
    <property type="entry name" value="CA"/>
    <property type="match status" value="5"/>
</dbReference>
<accession>A0AA97KEF9</accession>
<dbReference type="GO" id="GO:0016339">
    <property type="term" value="P:calcium-dependent cell-cell adhesion via plasma membrane cell adhesion molecules"/>
    <property type="evidence" value="ECO:0007669"/>
    <property type="project" value="TreeGrafter"/>
</dbReference>
<dbReference type="Pfam" id="PF00028">
    <property type="entry name" value="Cadherin"/>
    <property type="match status" value="4"/>
</dbReference>
<keyword evidence="6" id="KW-0963">Cytoplasm</keyword>
<evidence type="ECO:0000256" key="10">
    <source>
        <dbReference type="ARBA" id="ARBA00022729"/>
    </source>
</evidence>
<dbReference type="GO" id="GO:0045296">
    <property type="term" value="F:cadherin binding"/>
    <property type="evidence" value="ECO:0007669"/>
    <property type="project" value="TreeGrafter"/>
</dbReference>
<evidence type="ECO:0000256" key="8">
    <source>
        <dbReference type="ARBA" id="ARBA00022685"/>
    </source>
</evidence>
<dbReference type="PROSITE" id="PS50268">
    <property type="entry name" value="CADHERIN_2"/>
    <property type="match status" value="5"/>
</dbReference>
<keyword evidence="10 20" id="KW-0732">Signal</keyword>
<keyword evidence="12 18" id="KW-0106">Calcium</keyword>
<keyword evidence="5" id="KW-1003">Cell membrane</keyword>
<dbReference type="GO" id="GO:0016342">
    <property type="term" value="C:catenin complex"/>
    <property type="evidence" value="ECO:0007669"/>
    <property type="project" value="TreeGrafter"/>
</dbReference>
<evidence type="ECO:0000256" key="12">
    <source>
        <dbReference type="ARBA" id="ARBA00022837"/>
    </source>
</evidence>
<sequence>MQHHAQLVLSFLLSQVLPLAFAEDLECNPGFQQKVFHIEHPSEFTADQPVLNLVFDDCHGNHKLNFEVSNPDFKVEPSGVLFALRNLSEVERSLYVHARSAQVEDMAEVLIAAGKEKHSSLKEIFKAEGSLGNVRQRRSIVATPILIPENQRPPFPRPVGRVVDNDRPEGSKFRISGKGVEQEPKGFFKITESTGEVLVTRPLDREVAATYQLQVEITDASGKSIEGPVPLDIIIIDQNDNRPIFREGPYIGHVMEGSPTGSTVMRVTAFDADDPATDNALLRYNILKQFPDKPSPNMFYIDPEKGDIVTVVSPAMLDRETMENPKYELLIEAKDMGGMDVGLTGTATATIVVDDKNDHPPEFTKKEFQATVKEGTTNVIVNLTVGDRDDPATGAWRAVYTIINGNPGQSFEIHTNPKNNEGMLSVVKPLDYEISAFHTLLIKVENEDPLVPDIAYGTSSTATVQITVLDVNEGPVFHPNPMAVTKQENIPVGSIVFTVNATDPDKLQHQTIRYSVDKDPANWLEINPTNGTILTTNILDRESSYVINNVYTASFLAIDSGNPPATGTGTLQITLEDVNDNAPSIYPMMAMVCEDLKDVKVILGALDKDLHPNTEPFKFELSKQSGQEKVWKITRINNTHAQVILPQNLKKSHYNIPISVTDSGTPPLTNNIELKMQVCSCTKYSKMDCSASSTLHISMALFFISLFSLHSL</sequence>
<name>A0AA97KEF9_EUBMA</name>
<dbReference type="GO" id="GO:0044331">
    <property type="term" value="P:cell-cell adhesion mediated by cadherin"/>
    <property type="evidence" value="ECO:0007669"/>
    <property type="project" value="TreeGrafter"/>
</dbReference>
<dbReference type="CTD" id="1012"/>
<dbReference type="PROSITE" id="PS00232">
    <property type="entry name" value="CADHERIN_1"/>
    <property type="match status" value="2"/>
</dbReference>
<evidence type="ECO:0000259" key="21">
    <source>
        <dbReference type="PROSITE" id="PS50268"/>
    </source>
</evidence>
<keyword evidence="14" id="KW-0472">Membrane</keyword>
<dbReference type="GO" id="GO:0007043">
    <property type="term" value="P:cell-cell junction assembly"/>
    <property type="evidence" value="ECO:0007669"/>
    <property type="project" value="TreeGrafter"/>
</dbReference>
<evidence type="ECO:0000256" key="14">
    <source>
        <dbReference type="ARBA" id="ARBA00023136"/>
    </source>
</evidence>
<dbReference type="GO" id="GO:0034332">
    <property type="term" value="P:adherens junction organization"/>
    <property type="evidence" value="ECO:0007669"/>
    <property type="project" value="TreeGrafter"/>
</dbReference>
<feature type="domain" description="Cadherin" evidence="21">
    <location>
        <begin position="246"/>
        <end position="363"/>
    </location>
</feature>
<evidence type="ECO:0000256" key="11">
    <source>
        <dbReference type="ARBA" id="ARBA00022737"/>
    </source>
</evidence>
<evidence type="ECO:0000256" key="5">
    <source>
        <dbReference type="ARBA" id="ARBA00022475"/>
    </source>
</evidence>
<feature type="domain" description="Cadherin" evidence="21">
    <location>
        <begin position="364"/>
        <end position="477"/>
    </location>
</feature>
<dbReference type="SMART" id="SM01055">
    <property type="entry name" value="Cadherin_pro"/>
    <property type="match status" value="1"/>
</dbReference>
<feature type="region of interest" description="Disordered" evidence="19">
    <location>
        <begin position="156"/>
        <end position="175"/>
    </location>
</feature>
<evidence type="ECO:0000256" key="18">
    <source>
        <dbReference type="PROSITE-ProRule" id="PRU00043"/>
    </source>
</evidence>
<dbReference type="KEGG" id="emc:129344233"/>
<feature type="domain" description="Cadherin" evidence="21">
    <location>
        <begin position="139"/>
        <end position="245"/>
    </location>
</feature>
<dbReference type="Pfam" id="PF08758">
    <property type="entry name" value="Cadherin_pro"/>
    <property type="match status" value="1"/>
</dbReference>
<dbReference type="FunFam" id="2.60.40.60:FF:000019">
    <property type="entry name" value="Cadherin 2"/>
    <property type="match status" value="1"/>
</dbReference>
<dbReference type="GO" id="GO:0005912">
    <property type="term" value="C:adherens junction"/>
    <property type="evidence" value="ECO:0007669"/>
    <property type="project" value="TreeGrafter"/>
</dbReference>
<feature type="signal peptide" evidence="20">
    <location>
        <begin position="1"/>
        <end position="22"/>
    </location>
</feature>
<evidence type="ECO:0000313" key="23">
    <source>
        <dbReference type="RefSeq" id="XP_054856765.1"/>
    </source>
</evidence>
<feature type="compositionally biased region" description="Basic and acidic residues" evidence="19">
    <location>
        <begin position="163"/>
        <end position="172"/>
    </location>
</feature>
<dbReference type="GO" id="GO:0005737">
    <property type="term" value="C:cytoplasm"/>
    <property type="evidence" value="ECO:0007669"/>
    <property type="project" value="UniProtKB-SubCell"/>
</dbReference>
<evidence type="ECO:0000256" key="4">
    <source>
        <dbReference type="ARBA" id="ARBA00018949"/>
    </source>
</evidence>
<evidence type="ECO:0000313" key="22">
    <source>
        <dbReference type="Proteomes" id="UP001190640"/>
    </source>
</evidence>
<feature type="domain" description="Cadherin" evidence="21">
    <location>
        <begin position="478"/>
        <end position="585"/>
    </location>
</feature>
<keyword evidence="15" id="KW-0325">Glycoprotein</keyword>
<keyword evidence="9" id="KW-0479">Metal-binding</keyword>
<dbReference type="InterPro" id="IPR002126">
    <property type="entry name" value="Cadherin-like_dom"/>
</dbReference>
<keyword evidence="22" id="KW-1185">Reference proteome</keyword>
<dbReference type="RefSeq" id="XP_054856765.1">
    <property type="nucleotide sequence ID" value="XM_055000790.1"/>
</dbReference>
<organism evidence="22 23">
    <name type="scientific">Eublepharis macularius</name>
    <name type="common">Leopard gecko</name>
    <name type="synonym">Cyrtodactylus macularius</name>
    <dbReference type="NCBI Taxonomy" id="481883"/>
    <lineage>
        <taxon>Eukaryota</taxon>
        <taxon>Metazoa</taxon>
        <taxon>Chordata</taxon>
        <taxon>Craniata</taxon>
        <taxon>Vertebrata</taxon>
        <taxon>Euteleostomi</taxon>
        <taxon>Lepidosauria</taxon>
        <taxon>Squamata</taxon>
        <taxon>Bifurcata</taxon>
        <taxon>Gekkota</taxon>
        <taxon>Eublepharidae</taxon>
        <taxon>Eublepharinae</taxon>
        <taxon>Eublepharis</taxon>
    </lineage>
</organism>
<dbReference type="CDD" id="cd11304">
    <property type="entry name" value="Cadherin_repeat"/>
    <property type="match status" value="4"/>
</dbReference>
<dbReference type="InterPro" id="IPR020894">
    <property type="entry name" value="Cadherin_CS"/>
</dbReference>
<feature type="chain" id="PRO_5041649910" description="Cadherin-13" evidence="20">
    <location>
        <begin position="23"/>
        <end position="712"/>
    </location>
</feature>
<dbReference type="FunFam" id="2.60.40.60:FF:000095">
    <property type="entry name" value="Cadherin 13"/>
    <property type="match status" value="1"/>
</dbReference>
<feature type="domain" description="Cadherin" evidence="21">
    <location>
        <begin position="584"/>
        <end position="695"/>
    </location>
</feature>
<evidence type="ECO:0000256" key="6">
    <source>
        <dbReference type="ARBA" id="ARBA00022490"/>
    </source>
</evidence>
<evidence type="ECO:0000256" key="3">
    <source>
        <dbReference type="ARBA" id="ARBA00011555"/>
    </source>
</evidence>
<evidence type="ECO:0000256" key="2">
    <source>
        <dbReference type="ARBA" id="ARBA00004609"/>
    </source>
</evidence>
<reference evidence="23" key="1">
    <citation type="submission" date="2025-08" db="UniProtKB">
        <authorList>
            <consortium name="RefSeq"/>
        </authorList>
    </citation>
    <scope>IDENTIFICATION</scope>
    <source>
        <tissue evidence="23">Blood</tissue>
    </source>
</reference>
<dbReference type="InterPro" id="IPR014868">
    <property type="entry name" value="Cadherin_pro_dom"/>
</dbReference>
<keyword evidence="13" id="KW-0130">Cell adhesion</keyword>
<keyword evidence="7" id="KW-0336">GPI-anchor</keyword>
<dbReference type="FunFam" id="2.60.40.60:FF:000011">
    <property type="entry name" value="Cadherin 1"/>
    <property type="match status" value="1"/>
</dbReference>
<dbReference type="FunFam" id="2.60.40.60:FF:000031">
    <property type="entry name" value="Cadherin 3"/>
    <property type="match status" value="1"/>
</dbReference>
<protein>
    <recommendedName>
        <fullName evidence="4">Cadherin-13</fullName>
    </recommendedName>
</protein>